<dbReference type="PANTHER" id="PTHR31719:SF43">
    <property type="entry name" value="NAC TRANSCRIPTION FACTOR 56"/>
    <property type="match status" value="1"/>
</dbReference>
<keyword evidence="3" id="KW-0804">Transcription</keyword>
<dbReference type="STRING" id="218851.A0A2G5F0X3"/>
<keyword evidence="1" id="KW-0805">Transcription regulation</keyword>
<dbReference type="Proteomes" id="UP000230069">
    <property type="component" value="Unassembled WGS sequence"/>
</dbReference>
<dbReference type="GO" id="GO:0003677">
    <property type="term" value="F:DNA binding"/>
    <property type="evidence" value="ECO:0007669"/>
    <property type="project" value="UniProtKB-KW"/>
</dbReference>
<evidence type="ECO:0000256" key="1">
    <source>
        <dbReference type="ARBA" id="ARBA00023015"/>
    </source>
</evidence>
<keyword evidence="7" id="KW-1185">Reference proteome</keyword>
<keyword evidence="4" id="KW-0539">Nucleus</keyword>
<evidence type="ECO:0000256" key="3">
    <source>
        <dbReference type="ARBA" id="ARBA00023163"/>
    </source>
</evidence>
<feature type="domain" description="NAC" evidence="5">
    <location>
        <begin position="19"/>
        <end position="176"/>
    </location>
</feature>
<evidence type="ECO:0000313" key="6">
    <source>
        <dbReference type="EMBL" id="PIA61644.1"/>
    </source>
</evidence>
<dbReference type="OrthoDB" id="1871428at2759"/>
<organism evidence="6 7">
    <name type="scientific">Aquilegia coerulea</name>
    <name type="common">Rocky mountain columbine</name>
    <dbReference type="NCBI Taxonomy" id="218851"/>
    <lineage>
        <taxon>Eukaryota</taxon>
        <taxon>Viridiplantae</taxon>
        <taxon>Streptophyta</taxon>
        <taxon>Embryophyta</taxon>
        <taxon>Tracheophyta</taxon>
        <taxon>Spermatophyta</taxon>
        <taxon>Magnoliopsida</taxon>
        <taxon>Ranunculales</taxon>
        <taxon>Ranunculaceae</taxon>
        <taxon>Thalictroideae</taxon>
        <taxon>Aquilegia</taxon>
    </lineage>
</organism>
<evidence type="ECO:0000256" key="2">
    <source>
        <dbReference type="ARBA" id="ARBA00023125"/>
    </source>
</evidence>
<sequence>MSRDTREESTSYVMDFSQIPPGCQFQPSDHQLIQNYLQPKAFSESTMEIIIPDVLVAEAKEFSDLDPFNLPGPSYNTVTAGLSMYRYFFVKRRHERSAGNGYWKATSGDTTIRDGQGRPIGYMKTLKYHIYAKNRTSSSDDIKTPWIMREFRLANGEGDKNTKDSAVWTLCKIGETGRCEKDKACAVDSNTTWQQQVHEKQQTQTEATASYGWVSEPATASYGWVSEPATASYGWVSEPATASYDWVSDEPASPAPTTALMLDATTSGPAVMPLDEPAWMSADDAAMTGQQDEIYGDDDISVENAVNWIADNCTDADYFLY</sequence>
<dbReference type="Pfam" id="PF02365">
    <property type="entry name" value="NAM"/>
    <property type="match status" value="1"/>
</dbReference>
<evidence type="ECO:0000256" key="4">
    <source>
        <dbReference type="ARBA" id="ARBA00023242"/>
    </source>
</evidence>
<dbReference type="InterPro" id="IPR036093">
    <property type="entry name" value="NAC_dom_sf"/>
</dbReference>
<dbReference type="PROSITE" id="PS51005">
    <property type="entry name" value="NAC"/>
    <property type="match status" value="1"/>
</dbReference>
<accession>A0A2G5F0X3</accession>
<proteinExistence type="predicted"/>
<reference evidence="6 7" key="1">
    <citation type="submission" date="2017-09" db="EMBL/GenBank/DDBJ databases">
        <title>WGS assembly of Aquilegia coerulea Goldsmith.</title>
        <authorList>
            <person name="Hodges S."/>
            <person name="Kramer E."/>
            <person name="Nordborg M."/>
            <person name="Tomkins J."/>
            <person name="Borevitz J."/>
            <person name="Derieg N."/>
            <person name="Yan J."/>
            <person name="Mihaltcheva S."/>
            <person name="Hayes R.D."/>
            <person name="Rokhsar D."/>
        </authorList>
    </citation>
    <scope>NUCLEOTIDE SEQUENCE [LARGE SCALE GENOMIC DNA]</scope>
    <source>
        <strain evidence="7">cv. Goldsmith</strain>
    </source>
</reference>
<dbReference type="PANTHER" id="PTHR31719">
    <property type="entry name" value="NAC TRANSCRIPTION FACTOR 56"/>
    <property type="match status" value="1"/>
</dbReference>
<dbReference type="InParanoid" id="A0A2G5F0X3"/>
<evidence type="ECO:0000259" key="5">
    <source>
        <dbReference type="PROSITE" id="PS51005"/>
    </source>
</evidence>
<dbReference type="Gene3D" id="2.170.150.80">
    <property type="entry name" value="NAC domain"/>
    <property type="match status" value="1"/>
</dbReference>
<keyword evidence="2" id="KW-0238">DNA-binding</keyword>
<dbReference type="InterPro" id="IPR003441">
    <property type="entry name" value="NAC-dom"/>
</dbReference>
<evidence type="ECO:0000313" key="7">
    <source>
        <dbReference type="Proteomes" id="UP000230069"/>
    </source>
</evidence>
<gene>
    <name evidence="6" type="ORF">AQUCO_00300875v1</name>
</gene>
<dbReference type="GO" id="GO:0006355">
    <property type="term" value="P:regulation of DNA-templated transcription"/>
    <property type="evidence" value="ECO:0007669"/>
    <property type="project" value="InterPro"/>
</dbReference>
<dbReference type="AlphaFoldDB" id="A0A2G5F0X3"/>
<name>A0A2G5F0X3_AQUCA</name>
<protein>
    <recommendedName>
        <fullName evidence="5">NAC domain-containing protein</fullName>
    </recommendedName>
</protein>
<dbReference type="SUPFAM" id="SSF101941">
    <property type="entry name" value="NAC domain"/>
    <property type="match status" value="1"/>
</dbReference>
<dbReference type="EMBL" id="KZ305020">
    <property type="protein sequence ID" value="PIA61644.1"/>
    <property type="molecule type" value="Genomic_DNA"/>
</dbReference>